<dbReference type="PANTHER" id="PTHR10791">
    <property type="entry name" value="RAG1-ACTIVATING PROTEIN 1"/>
    <property type="match status" value="1"/>
</dbReference>
<dbReference type="PANTHER" id="PTHR10791:SF44">
    <property type="entry name" value="BIDIRECTIONAL SUGAR TRANSPORTER SWEET1"/>
    <property type="match status" value="1"/>
</dbReference>
<keyword evidence="4 10" id="KW-0762">Sugar transport</keyword>
<evidence type="ECO:0000256" key="5">
    <source>
        <dbReference type="ARBA" id="ARBA00022692"/>
    </source>
</evidence>
<organism evidence="10 11">
    <name type="scientific">Phtheirospermum japonicum</name>
    <dbReference type="NCBI Taxonomy" id="374723"/>
    <lineage>
        <taxon>Eukaryota</taxon>
        <taxon>Viridiplantae</taxon>
        <taxon>Streptophyta</taxon>
        <taxon>Embryophyta</taxon>
        <taxon>Tracheophyta</taxon>
        <taxon>Spermatophyta</taxon>
        <taxon>Magnoliopsida</taxon>
        <taxon>eudicotyledons</taxon>
        <taxon>Gunneridae</taxon>
        <taxon>Pentapetalae</taxon>
        <taxon>asterids</taxon>
        <taxon>lamiids</taxon>
        <taxon>Lamiales</taxon>
        <taxon>Orobanchaceae</taxon>
        <taxon>Orobanchaceae incertae sedis</taxon>
        <taxon>Phtheirospermum</taxon>
    </lineage>
</organism>
<comment type="similarity">
    <text evidence="2">Belongs to the SWEET sugar transporter family.</text>
</comment>
<evidence type="ECO:0000256" key="9">
    <source>
        <dbReference type="SAM" id="Phobius"/>
    </source>
</evidence>
<proteinExistence type="inferred from homology"/>
<feature type="transmembrane region" description="Helical" evidence="9">
    <location>
        <begin position="80"/>
        <end position="98"/>
    </location>
</feature>
<evidence type="ECO:0000256" key="2">
    <source>
        <dbReference type="ARBA" id="ARBA00007809"/>
    </source>
</evidence>
<comment type="subcellular location">
    <subcellularLocation>
        <location evidence="1">Endomembrane system</location>
        <topology evidence="1">Multi-pass membrane protein</topology>
    </subcellularLocation>
</comment>
<reference evidence="10" key="1">
    <citation type="submission" date="2020-07" db="EMBL/GenBank/DDBJ databases">
        <title>Ethylene signaling mediates host invasion by parasitic plants.</title>
        <authorList>
            <person name="Yoshida S."/>
        </authorList>
    </citation>
    <scope>NUCLEOTIDE SEQUENCE</scope>
    <source>
        <strain evidence="10">Okayama</strain>
    </source>
</reference>
<sequence>MVTFEIIVTKRSTEQFSGIPYVMTLLNCLLSTWSGLPFISKNNYSVSVINGAGAVIESVRVSISLIFAANREKATIIEPLLSILAISTTISLLSTLAFDDMAQKQLCGYAAMVFSIIMYASPLSIMRTVIKSKSVEYMPFLLALFLFLCGTSWFVYGLIGKDKFFYVSLFNFNFYY</sequence>
<feature type="transmembrane region" description="Helical" evidence="9">
    <location>
        <begin position="110"/>
        <end position="130"/>
    </location>
</feature>
<evidence type="ECO:0000256" key="6">
    <source>
        <dbReference type="ARBA" id="ARBA00022737"/>
    </source>
</evidence>
<dbReference type="AlphaFoldDB" id="A0A830D6Q9"/>
<evidence type="ECO:0000313" key="11">
    <source>
        <dbReference type="Proteomes" id="UP000653305"/>
    </source>
</evidence>
<evidence type="ECO:0000313" key="10">
    <source>
        <dbReference type="EMBL" id="GFQ07811.1"/>
    </source>
</evidence>
<evidence type="ECO:0000256" key="7">
    <source>
        <dbReference type="ARBA" id="ARBA00022989"/>
    </source>
</evidence>
<evidence type="ECO:0000256" key="1">
    <source>
        <dbReference type="ARBA" id="ARBA00004127"/>
    </source>
</evidence>
<dbReference type="GO" id="GO:0016020">
    <property type="term" value="C:membrane"/>
    <property type="evidence" value="ECO:0007669"/>
    <property type="project" value="InterPro"/>
</dbReference>
<keyword evidence="11" id="KW-1185">Reference proteome</keyword>
<dbReference type="InterPro" id="IPR047664">
    <property type="entry name" value="SWEET"/>
</dbReference>
<keyword evidence="3" id="KW-0813">Transport</keyword>
<feature type="transmembrane region" description="Helical" evidence="9">
    <location>
        <begin position="137"/>
        <end position="159"/>
    </location>
</feature>
<evidence type="ECO:0000256" key="8">
    <source>
        <dbReference type="ARBA" id="ARBA00023136"/>
    </source>
</evidence>
<evidence type="ECO:0000256" key="4">
    <source>
        <dbReference type="ARBA" id="ARBA00022597"/>
    </source>
</evidence>
<evidence type="ECO:0000256" key="3">
    <source>
        <dbReference type="ARBA" id="ARBA00022448"/>
    </source>
</evidence>
<dbReference type="OrthoDB" id="409725at2759"/>
<keyword evidence="7 9" id="KW-1133">Transmembrane helix</keyword>
<comment type="caution">
    <text evidence="10">The sequence shown here is derived from an EMBL/GenBank/DDBJ whole genome shotgun (WGS) entry which is preliminary data.</text>
</comment>
<dbReference type="Pfam" id="PF03083">
    <property type="entry name" value="MtN3_slv"/>
    <property type="match status" value="2"/>
</dbReference>
<dbReference type="GO" id="GO:0051119">
    <property type="term" value="F:sugar transmembrane transporter activity"/>
    <property type="evidence" value="ECO:0007669"/>
    <property type="project" value="InterPro"/>
</dbReference>
<gene>
    <name evidence="10" type="ORF">PHJA_002925100</name>
</gene>
<dbReference type="Proteomes" id="UP000653305">
    <property type="component" value="Unassembled WGS sequence"/>
</dbReference>
<name>A0A830D6Q9_9LAMI</name>
<dbReference type="InterPro" id="IPR004316">
    <property type="entry name" value="SWEET_rpt"/>
</dbReference>
<accession>A0A830D6Q9</accession>
<protein>
    <submittedName>
        <fullName evidence="10">Bidirectional sugar transporter sweet1</fullName>
    </submittedName>
</protein>
<keyword evidence="8 9" id="KW-0472">Membrane</keyword>
<keyword evidence="6" id="KW-0677">Repeat</keyword>
<keyword evidence="5 9" id="KW-0812">Transmembrane</keyword>
<dbReference type="GO" id="GO:0012505">
    <property type="term" value="C:endomembrane system"/>
    <property type="evidence" value="ECO:0007669"/>
    <property type="project" value="UniProtKB-SubCell"/>
</dbReference>
<dbReference type="EMBL" id="BMAC01001885">
    <property type="protein sequence ID" value="GFQ07811.1"/>
    <property type="molecule type" value="Genomic_DNA"/>
</dbReference>
<dbReference type="Gene3D" id="1.20.1280.290">
    <property type="match status" value="2"/>
</dbReference>